<gene>
    <name evidence="3" type="ORF">FA13DRAFT_1707084</name>
</gene>
<evidence type="ECO:0000313" key="4">
    <source>
        <dbReference type="Proteomes" id="UP000298030"/>
    </source>
</evidence>
<keyword evidence="4" id="KW-1185">Reference proteome</keyword>
<protein>
    <recommendedName>
        <fullName evidence="2">CxC2-like cysteine cluster KDZ transposase-associated domain-containing protein</fullName>
    </recommendedName>
</protein>
<evidence type="ECO:0000256" key="1">
    <source>
        <dbReference type="SAM" id="MobiDB-lite"/>
    </source>
</evidence>
<evidence type="ECO:0000313" key="3">
    <source>
        <dbReference type="EMBL" id="TEB34867.1"/>
    </source>
</evidence>
<feature type="region of interest" description="Disordered" evidence="1">
    <location>
        <begin position="1170"/>
        <end position="1216"/>
    </location>
</feature>
<dbReference type="OrthoDB" id="2804062at2759"/>
<feature type="compositionally biased region" description="Low complexity" evidence="1">
    <location>
        <begin position="26"/>
        <end position="38"/>
    </location>
</feature>
<feature type="compositionally biased region" description="Basic and acidic residues" evidence="1">
    <location>
        <begin position="236"/>
        <end position="246"/>
    </location>
</feature>
<feature type="compositionally biased region" description="Acidic residues" evidence="1">
    <location>
        <begin position="1192"/>
        <end position="1206"/>
    </location>
</feature>
<sequence length="1216" mass="136188">MGPNTQAQGGVASHTATPAVPSVGVAGAPIPTASTTAPRAPPSSSPLVPACVAQPPELDPGASRFYVIIRGRAPGIYSDFFWAHSLVRGLGFDQKSWKRLDFYAEAYNRWTNRSGMVEITGRTPGDDAVYGPAEIFTPPAMQVKARSRTQLPSTETAGKKSTAIVTTLTAKGRKRQNIQVVTSVQNADSRTPTPGPLFDPKSAPSSGGQGDWGVTDSVDAQSQDTGEWEDEPLANKVEDKAKRRSVKTADKLKQWIPFRDQFLHELIRHEGPISDDATRKCGDCDTKGPLYRCRRLNHAVLGLCKDDALEPPVSCNKGSHFEKCGTHDLGLVYQLGHDGQAFCTKPSQPSKLLVFHTTGVCHIRVQYYDCAEAPDRVSQLLRSRLFPATLERTRTAFTFGLLDFFQELNFQAKTPAYDFYHTLLRLTDLLKLKLQPSQLNNLNTAIRLWRHLMSLKRAGRAHDPQGVSATKPGELMVKCPACPHPGKHLPNDWEVATTLANTVMRVIRFLYTLYLAIDANFKLKGKDRGLDDVELAPGWGAFVEEAAYQAFIGPYVAQPEIDSCESEHDAVVRAAVRRTPGYSVTGVGLVICSQHCLIRPNGAGDLQKGERYCNMDYIIFSAFMALSLLRVVVTYDIACQWSANLRSRAEKLPAALKPSPSTKIETAIPSWHINGHGKKCQETKHVGYLDGIGRLCGDEVEQTWWSTNILRTSIREMMPAAQHEMMSHQWAAFNIIKISGFRFRFAKNLAKAVTAEKMHSIVFAKLSLDYTDSTREAWVEMVLVWERDKTKPCPYEEITYWKEGEIQEHKTSMLSFLTTGLELEEKQYVCEAFLAAIWFHGAVHRRLLRERIAALPKNANAKKDADITEKRTSLYRQILVWRKVQAAYMPNVAEYIGEQASEDGKNAENVEAESVKLWLLLVLRPEDRYPINRISGAEAKLREAEAYDAVSEICRIRRVITGVTTFKQYNLAGEGNTVNTKMRTLYNSLQLKINRAASRYIHACKALLILDPKGAWQEELRVLNPKEHIKGPGKEDGDSHGNYVPSWIWLVRTGAQNLSKAQMEESVDNNLRVEWCRARARALQWREEVQLLQEEMRRTVTHLFWKATWWDSQSEADVSISDDIQAGLKAYASKQAWYCRSLATSSLITWKPVLTGLNLSTKWTDEWKVSYPPPKGSGKGGSGGKGKQKQVDDDDSDDDSDSDDEYSFQLDLPFNN</sequence>
<feature type="region of interest" description="Disordered" evidence="1">
    <location>
        <begin position="181"/>
        <end position="246"/>
    </location>
</feature>
<reference evidence="3 4" key="1">
    <citation type="journal article" date="2019" name="Nat. Ecol. Evol.">
        <title>Megaphylogeny resolves global patterns of mushroom evolution.</title>
        <authorList>
            <person name="Varga T."/>
            <person name="Krizsan K."/>
            <person name="Foldi C."/>
            <person name="Dima B."/>
            <person name="Sanchez-Garcia M."/>
            <person name="Sanchez-Ramirez S."/>
            <person name="Szollosi G.J."/>
            <person name="Szarkandi J.G."/>
            <person name="Papp V."/>
            <person name="Albert L."/>
            <person name="Andreopoulos W."/>
            <person name="Angelini C."/>
            <person name="Antonin V."/>
            <person name="Barry K.W."/>
            <person name="Bougher N.L."/>
            <person name="Buchanan P."/>
            <person name="Buyck B."/>
            <person name="Bense V."/>
            <person name="Catcheside P."/>
            <person name="Chovatia M."/>
            <person name="Cooper J."/>
            <person name="Damon W."/>
            <person name="Desjardin D."/>
            <person name="Finy P."/>
            <person name="Geml J."/>
            <person name="Haridas S."/>
            <person name="Hughes K."/>
            <person name="Justo A."/>
            <person name="Karasinski D."/>
            <person name="Kautmanova I."/>
            <person name="Kiss B."/>
            <person name="Kocsube S."/>
            <person name="Kotiranta H."/>
            <person name="LaButti K.M."/>
            <person name="Lechner B.E."/>
            <person name="Liimatainen K."/>
            <person name="Lipzen A."/>
            <person name="Lukacs Z."/>
            <person name="Mihaltcheva S."/>
            <person name="Morgado L.N."/>
            <person name="Niskanen T."/>
            <person name="Noordeloos M.E."/>
            <person name="Ohm R.A."/>
            <person name="Ortiz-Santana B."/>
            <person name="Ovrebo C."/>
            <person name="Racz N."/>
            <person name="Riley R."/>
            <person name="Savchenko A."/>
            <person name="Shiryaev A."/>
            <person name="Soop K."/>
            <person name="Spirin V."/>
            <person name="Szebenyi C."/>
            <person name="Tomsovsky M."/>
            <person name="Tulloss R.E."/>
            <person name="Uehling J."/>
            <person name="Grigoriev I.V."/>
            <person name="Vagvolgyi C."/>
            <person name="Papp T."/>
            <person name="Martin F.M."/>
            <person name="Miettinen O."/>
            <person name="Hibbett D.S."/>
            <person name="Nagy L.G."/>
        </authorList>
    </citation>
    <scope>NUCLEOTIDE SEQUENCE [LARGE SCALE GENOMIC DNA]</scope>
    <source>
        <strain evidence="3 4">FP101781</strain>
    </source>
</reference>
<feature type="region of interest" description="Disordered" evidence="1">
    <location>
        <begin position="1"/>
        <end position="52"/>
    </location>
</feature>
<organism evidence="3 4">
    <name type="scientific">Coprinellus micaceus</name>
    <name type="common">Glistening ink-cap mushroom</name>
    <name type="synonym">Coprinus micaceus</name>
    <dbReference type="NCBI Taxonomy" id="71717"/>
    <lineage>
        <taxon>Eukaryota</taxon>
        <taxon>Fungi</taxon>
        <taxon>Dikarya</taxon>
        <taxon>Basidiomycota</taxon>
        <taxon>Agaricomycotina</taxon>
        <taxon>Agaricomycetes</taxon>
        <taxon>Agaricomycetidae</taxon>
        <taxon>Agaricales</taxon>
        <taxon>Agaricineae</taxon>
        <taxon>Psathyrellaceae</taxon>
        <taxon>Coprinellus</taxon>
    </lineage>
</organism>
<dbReference type="STRING" id="71717.A0A4Y7TL02"/>
<comment type="caution">
    <text evidence="3">The sequence shown here is derived from an EMBL/GenBank/DDBJ whole genome shotgun (WGS) entry which is preliminary data.</text>
</comment>
<accession>A0A4Y7TL02</accession>
<dbReference type="Pfam" id="PF18803">
    <property type="entry name" value="CxC2"/>
    <property type="match status" value="1"/>
</dbReference>
<feature type="domain" description="CxC2-like cysteine cluster KDZ transposase-associated" evidence="2">
    <location>
        <begin position="327"/>
        <end position="428"/>
    </location>
</feature>
<dbReference type="EMBL" id="QPFP01000008">
    <property type="protein sequence ID" value="TEB34867.1"/>
    <property type="molecule type" value="Genomic_DNA"/>
</dbReference>
<dbReference type="InterPro" id="IPR040521">
    <property type="entry name" value="KDZ"/>
</dbReference>
<feature type="compositionally biased region" description="Polar residues" evidence="1">
    <location>
        <begin position="181"/>
        <end position="192"/>
    </location>
</feature>
<dbReference type="Proteomes" id="UP000298030">
    <property type="component" value="Unassembled WGS sequence"/>
</dbReference>
<dbReference type="Pfam" id="PF18758">
    <property type="entry name" value="KDZ"/>
    <property type="match status" value="1"/>
</dbReference>
<name>A0A4Y7TL02_COPMI</name>
<dbReference type="AlphaFoldDB" id="A0A4Y7TL02"/>
<dbReference type="InterPro" id="IPR041457">
    <property type="entry name" value="CxC2_KDZ-assoc"/>
</dbReference>
<evidence type="ECO:0000259" key="2">
    <source>
        <dbReference type="Pfam" id="PF18803"/>
    </source>
</evidence>
<proteinExistence type="predicted"/>